<dbReference type="EMBL" id="AP019400">
    <property type="protein sequence ID" value="BBI31516.1"/>
    <property type="molecule type" value="Genomic_DNA"/>
</dbReference>
<organism evidence="7 8">
    <name type="scientific">Cohnella abietis</name>
    <dbReference type="NCBI Taxonomy" id="2507935"/>
    <lineage>
        <taxon>Bacteria</taxon>
        <taxon>Bacillati</taxon>
        <taxon>Bacillota</taxon>
        <taxon>Bacilli</taxon>
        <taxon>Bacillales</taxon>
        <taxon>Paenibacillaceae</taxon>
        <taxon>Cohnella</taxon>
    </lineage>
</organism>
<dbReference type="PANTHER" id="PTHR43471">
    <property type="entry name" value="ABC TRANSPORTER PERMEASE"/>
    <property type="match status" value="1"/>
</dbReference>
<accession>A0A3T1D093</accession>
<keyword evidence="3 5" id="KW-1133">Transmembrane helix</keyword>
<dbReference type="Pfam" id="PF12698">
    <property type="entry name" value="ABC2_membrane_3"/>
    <property type="match status" value="1"/>
</dbReference>
<reference evidence="7 8" key="1">
    <citation type="submission" date="2019-01" db="EMBL/GenBank/DDBJ databases">
        <title>Complete genome sequence of Cohnella hallensis HS21 isolated from Korean fir (Abies koreana) rhizospheric soil.</title>
        <authorList>
            <person name="Jiang L."/>
            <person name="Kang S.W."/>
            <person name="Kim S."/>
            <person name="Jung J."/>
            <person name="Kim C.Y."/>
            <person name="Kim D.H."/>
            <person name="Kim S.W."/>
            <person name="Lee J."/>
        </authorList>
    </citation>
    <scope>NUCLEOTIDE SEQUENCE [LARGE SCALE GENOMIC DNA]</scope>
    <source>
        <strain evidence="7 8">HS21</strain>
    </source>
</reference>
<dbReference type="Proteomes" id="UP000289856">
    <property type="component" value="Chromosome"/>
</dbReference>
<feature type="transmembrane region" description="Helical" evidence="5">
    <location>
        <begin position="186"/>
        <end position="210"/>
    </location>
</feature>
<keyword evidence="2 5" id="KW-0812">Transmembrane</keyword>
<evidence type="ECO:0000313" key="7">
    <source>
        <dbReference type="EMBL" id="BBI31516.1"/>
    </source>
</evidence>
<keyword evidence="8" id="KW-1185">Reference proteome</keyword>
<dbReference type="InterPro" id="IPR013525">
    <property type="entry name" value="ABC2_TM"/>
</dbReference>
<protein>
    <recommendedName>
        <fullName evidence="6">ABC-2 type transporter transmembrane domain-containing protein</fullName>
    </recommendedName>
</protein>
<evidence type="ECO:0000256" key="1">
    <source>
        <dbReference type="ARBA" id="ARBA00004141"/>
    </source>
</evidence>
<dbReference type="AlphaFoldDB" id="A0A3T1D093"/>
<proteinExistence type="predicted"/>
<dbReference type="KEGG" id="cohn:KCTCHS21_09150"/>
<gene>
    <name evidence="7" type="primary">yhaP</name>
    <name evidence="7" type="ORF">KCTCHS21_09150</name>
</gene>
<evidence type="ECO:0000256" key="2">
    <source>
        <dbReference type="ARBA" id="ARBA00022692"/>
    </source>
</evidence>
<evidence type="ECO:0000259" key="6">
    <source>
        <dbReference type="Pfam" id="PF12698"/>
    </source>
</evidence>
<dbReference type="GO" id="GO:0140359">
    <property type="term" value="F:ABC-type transporter activity"/>
    <property type="evidence" value="ECO:0007669"/>
    <property type="project" value="InterPro"/>
</dbReference>
<dbReference type="RefSeq" id="WP_130605379.1">
    <property type="nucleotide sequence ID" value="NZ_AP019400.1"/>
</dbReference>
<evidence type="ECO:0000256" key="4">
    <source>
        <dbReference type="ARBA" id="ARBA00023136"/>
    </source>
</evidence>
<feature type="domain" description="ABC-2 type transporter transmembrane" evidence="6">
    <location>
        <begin position="20"/>
        <end position="393"/>
    </location>
</feature>
<dbReference type="PANTHER" id="PTHR43471:SF3">
    <property type="entry name" value="ABC TRANSPORTER PERMEASE PROTEIN NATB"/>
    <property type="match status" value="1"/>
</dbReference>
<dbReference type="GO" id="GO:0016020">
    <property type="term" value="C:membrane"/>
    <property type="evidence" value="ECO:0007669"/>
    <property type="project" value="UniProtKB-SubCell"/>
</dbReference>
<feature type="transmembrane region" description="Helical" evidence="5">
    <location>
        <begin position="319"/>
        <end position="338"/>
    </location>
</feature>
<feature type="transmembrane region" description="Helical" evidence="5">
    <location>
        <begin position="374"/>
        <end position="393"/>
    </location>
</feature>
<dbReference type="OrthoDB" id="9768837at2"/>
<feature type="transmembrane region" description="Helical" evidence="5">
    <location>
        <begin position="239"/>
        <end position="264"/>
    </location>
</feature>
<feature type="transmembrane region" description="Helical" evidence="5">
    <location>
        <begin position="284"/>
        <end position="307"/>
    </location>
</feature>
<comment type="subcellular location">
    <subcellularLocation>
        <location evidence="1">Membrane</location>
        <topology evidence="1">Multi-pass membrane protein</topology>
    </subcellularLocation>
</comment>
<evidence type="ECO:0000313" key="8">
    <source>
        <dbReference type="Proteomes" id="UP000289856"/>
    </source>
</evidence>
<keyword evidence="4 5" id="KW-0472">Membrane</keyword>
<feature type="transmembrane region" description="Helical" evidence="5">
    <location>
        <begin position="21"/>
        <end position="43"/>
    </location>
</feature>
<evidence type="ECO:0000256" key="5">
    <source>
        <dbReference type="SAM" id="Phobius"/>
    </source>
</evidence>
<name>A0A3T1D093_9BACL</name>
<evidence type="ECO:0000256" key="3">
    <source>
        <dbReference type="ARBA" id="ARBA00022989"/>
    </source>
</evidence>
<sequence length="421" mass="46077">MNNSLWTVMAFTIRNKIRSKSFIIMTVVLAILLIVVGNLPYLIEKLGGSDKATRVGYAEGQQPEIVQGIKDYYKLLPEPAVELVSIDSSEQLKAALEKGDIGGFLTFTDDSAKGFPKVTYNAKSAFSGGTSSSLTAALQSVKIDKIIKDAGMSDEQKRQLSEPILLDTQKVSFSNEKGKTEEEQGMAIGLTYAMIILLFMAVMISGQLIATEITAEKSSRVMEIIVTSVSPLKQMWGKIIGTFVVAIVQIVVLVGALVVNLLSPQNSEPLSKLGIDLKSVAPELLIYAILFYLAGFFLYATLFAAVGSIVSRTEDLGQALLPVTMLTLVGFYIAMFGLNQPDHILIQVCQYIPFFSPFLMFLRIGLAEPAWWEIVISIGILFASIIGIGWLSAKIYRVGVLMYGKRPSVKEIIKAMRAYKV</sequence>